<dbReference type="Pfam" id="PF20228">
    <property type="entry name" value="DUF6587"/>
    <property type="match status" value="1"/>
</dbReference>
<dbReference type="EMBL" id="JZUY01000056">
    <property type="protein sequence ID" value="KLC01443.1"/>
    <property type="molecule type" value="Genomic_DNA"/>
</dbReference>
<evidence type="ECO:0000313" key="6">
    <source>
        <dbReference type="Proteomes" id="UP000289372"/>
    </source>
</evidence>
<comment type="caution">
    <text evidence="3">The sequence shown here is derived from an EMBL/GenBank/DDBJ whole genome shotgun (WGS) entry which is preliminary data.</text>
</comment>
<evidence type="ECO:0000313" key="3">
    <source>
        <dbReference type="EMBL" id="NEL76424.1"/>
    </source>
</evidence>
<sequence length="84" mass="8920">MTLSLTLQYLVIAIAVLVSLWVVMKKQFPGVLRRLRGALALGLLRSGRPAWVQALGRRVAPPAAQNVSACGGCDSCGPTPPRSH</sequence>
<evidence type="ECO:0000313" key="7">
    <source>
        <dbReference type="Proteomes" id="UP000471082"/>
    </source>
</evidence>
<keyword evidence="1" id="KW-1133">Transmembrane helix</keyword>
<keyword evidence="1" id="KW-0812">Transmembrane</keyword>
<protein>
    <submittedName>
        <fullName evidence="3">Uncharacterized protein</fullName>
    </submittedName>
</protein>
<name>A0A0G9BG92_XANPE</name>
<keyword evidence="1" id="KW-0472">Membrane</keyword>
<dbReference type="GeneID" id="97510226"/>
<dbReference type="KEGG" id="xpe:BJD13_07070"/>
<evidence type="ECO:0000313" key="5">
    <source>
        <dbReference type="Proteomes" id="UP000035369"/>
    </source>
</evidence>
<keyword evidence="5" id="KW-1185">Reference proteome</keyword>
<evidence type="ECO:0000313" key="2">
    <source>
        <dbReference type="EMBL" id="KLC01443.1"/>
    </source>
</evidence>
<dbReference type="EMBL" id="JAAGYU010000031">
    <property type="protein sequence ID" value="NEL76424.1"/>
    <property type="molecule type" value="Genomic_DNA"/>
</dbReference>
<organism evidence="3 7">
    <name type="scientific">Xanthomonas perforans</name>
    <dbReference type="NCBI Taxonomy" id="442694"/>
    <lineage>
        <taxon>Bacteria</taxon>
        <taxon>Pseudomonadati</taxon>
        <taxon>Pseudomonadota</taxon>
        <taxon>Gammaproteobacteria</taxon>
        <taxon>Lysobacterales</taxon>
        <taxon>Lysobacteraceae</taxon>
        <taxon>Xanthomonas</taxon>
    </lineage>
</organism>
<evidence type="ECO:0000313" key="4">
    <source>
        <dbReference type="EMBL" id="RXD54772.1"/>
    </source>
</evidence>
<dbReference type="InterPro" id="IPR046494">
    <property type="entry name" value="DUF6587"/>
</dbReference>
<reference evidence="3 7" key="3">
    <citation type="submission" date="2019-11" db="EMBL/GenBank/DDBJ databases">
        <title>Genome-resolved metagenomics to study the prevalence of co-infection and intraspecific heterogeneity among plant pathogen metapopulations.</title>
        <authorList>
            <person name="Newberry E."/>
            <person name="Bhandari R."/>
            <person name="Kemble J."/>
            <person name="Sikora E."/>
            <person name="Potnis N."/>
        </authorList>
    </citation>
    <scope>NUCLEOTIDE SEQUENCE [LARGE SCALE GENOMIC DNA]</scope>
    <source>
        <strain evidence="3">Xp_Tom_Tuscaloosa_18b</strain>
    </source>
</reference>
<evidence type="ECO:0000256" key="1">
    <source>
        <dbReference type="SAM" id="Phobius"/>
    </source>
</evidence>
<gene>
    <name evidence="4" type="ORF">DB769_08100</name>
    <name evidence="3" type="ORF">G3W61_09180</name>
    <name evidence="2" type="ORF">XP315_22240</name>
</gene>
<dbReference type="EMBL" id="PUUL01000039">
    <property type="protein sequence ID" value="RXD54772.1"/>
    <property type="molecule type" value="Genomic_DNA"/>
</dbReference>
<proteinExistence type="predicted"/>
<dbReference type="RefSeq" id="WP_008571471.1">
    <property type="nucleotide sequence ID" value="NZ_CP018475.1"/>
</dbReference>
<dbReference type="Proteomes" id="UP000035369">
    <property type="component" value="Unassembled WGS sequence"/>
</dbReference>
<dbReference type="Proteomes" id="UP000471082">
    <property type="component" value="Unassembled WGS sequence"/>
</dbReference>
<feature type="transmembrane region" description="Helical" evidence="1">
    <location>
        <begin position="6"/>
        <end position="24"/>
    </location>
</feature>
<accession>A0A0G9BG92</accession>
<dbReference type="AlphaFoldDB" id="A0A0G9BG92"/>
<dbReference type="Proteomes" id="UP000289372">
    <property type="component" value="Unassembled WGS sequence"/>
</dbReference>
<reference evidence="4 6" key="2">
    <citation type="submission" date="2018-02" db="EMBL/GenBank/DDBJ databases">
        <title>Characterization of Xanthomonas diversity in transplant houses and field plants.</title>
        <authorList>
            <person name="Abrahamian P."/>
            <person name="Timilsina S."/>
            <person name="Minsavage G.V."/>
            <person name="Goss E.M."/>
            <person name="Jones J.B."/>
            <person name="Vallad G.E."/>
        </authorList>
    </citation>
    <scope>NUCLEOTIDE SEQUENCE [LARGE SCALE GENOMIC DNA]</scope>
    <source>
        <strain evidence="4 6">GEV2132</strain>
    </source>
</reference>
<reference evidence="2 5" key="1">
    <citation type="submission" date="2015-02" db="EMBL/GenBank/DDBJ databases">
        <title>Whole genome sequencing of multiple isolates of three species of pepper and tomato-infecting xanthomonads reveals genetic diversity in field strains and pinpoints effectors responsible for host specificity.</title>
        <authorList>
            <person name="Schwartz A."/>
            <person name="Dahlbeck D."/>
            <person name="Staskawicz B."/>
            <person name="Bart R."/>
            <person name="Potnis N."/>
            <person name="Minsavage G."/>
            <person name="Timilsina S."/>
            <person name="Goss E."/>
            <person name="Jones J."/>
            <person name="Vallad G."/>
            <person name="Barak J."/>
            <person name="Miller S."/>
            <person name="Ritchie D."/>
            <person name="Martins J.Jr."/>
            <person name="Patane J.S."/>
            <person name="Setubal J.C."/>
        </authorList>
    </citation>
    <scope>NUCLEOTIDE SEQUENCE [LARGE SCALE GENOMIC DNA]</scope>
    <source>
        <strain evidence="2 5">Xp3-15</strain>
    </source>
</reference>